<reference evidence="7" key="1">
    <citation type="journal article" date="2019" name="Int. J. Syst. Evol. Microbiol.">
        <title>The Global Catalogue of Microorganisms (GCM) 10K type strain sequencing project: providing services to taxonomists for standard genome sequencing and annotation.</title>
        <authorList>
            <consortium name="The Broad Institute Genomics Platform"/>
            <consortium name="The Broad Institute Genome Sequencing Center for Infectious Disease"/>
            <person name="Wu L."/>
            <person name="Ma J."/>
        </authorList>
    </citation>
    <scope>NUCLEOTIDE SEQUENCE [LARGE SCALE GENOMIC DNA]</scope>
    <source>
        <strain evidence="7">JCM 17458</strain>
    </source>
</reference>
<dbReference type="InterPro" id="IPR004136">
    <property type="entry name" value="NMO"/>
</dbReference>
<evidence type="ECO:0000256" key="5">
    <source>
        <dbReference type="ARBA" id="ARBA00023033"/>
    </source>
</evidence>
<dbReference type="EMBL" id="BAABAZ010000004">
    <property type="protein sequence ID" value="GAA4283043.1"/>
    <property type="molecule type" value="Genomic_DNA"/>
</dbReference>
<keyword evidence="7" id="KW-1185">Reference proteome</keyword>
<sequence>MLRVSGLELTAAAVRAGIVGSFPTLNARTPETLERWLAELSAVQREAAAGGGGGLFCPNLVMADANVAEHARLIAESEARLVITSVGSPKPVAGLFAEAGIAVFADVATVAHARKALAAGATGLVLLTAGAGGQTGWLNPFAFITAVREFFTGPVVLAGGMTGGRSVAAAQVAGYDLAYAGTAFIASAESDAGADYQREVVESGPDDILLTRAFTGLPTSMLTPSIRAAGLDPSALDEETTPEAAAELFSNRARGIGPKRWADIHSAGHSVAGVTQVRTVAEIVDDFAQEYHRAIGTPASPLVPSADSTA</sequence>
<keyword evidence="5 6" id="KW-0503">Monooxygenase</keyword>
<dbReference type="PANTHER" id="PTHR42747">
    <property type="entry name" value="NITRONATE MONOOXYGENASE-RELATED"/>
    <property type="match status" value="1"/>
</dbReference>
<keyword evidence="3" id="KW-0288">FMN</keyword>
<evidence type="ECO:0000256" key="3">
    <source>
        <dbReference type="ARBA" id="ARBA00022643"/>
    </source>
</evidence>
<keyword evidence="2" id="KW-0285">Flavoprotein</keyword>
<evidence type="ECO:0000256" key="2">
    <source>
        <dbReference type="ARBA" id="ARBA00022630"/>
    </source>
</evidence>
<dbReference type="GO" id="GO:0004497">
    <property type="term" value="F:monooxygenase activity"/>
    <property type="evidence" value="ECO:0007669"/>
    <property type="project" value="UniProtKB-KW"/>
</dbReference>
<evidence type="ECO:0000256" key="1">
    <source>
        <dbReference type="ARBA" id="ARBA00009881"/>
    </source>
</evidence>
<dbReference type="PANTHER" id="PTHR42747:SF4">
    <property type="entry name" value="BLR1330 PROTEIN"/>
    <property type="match status" value="1"/>
</dbReference>
<dbReference type="Proteomes" id="UP001501586">
    <property type="component" value="Unassembled WGS sequence"/>
</dbReference>
<dbReference type="SUPFAM" id="SSF51412">
    <property type="entry name" value="Inosine monophosphate dehydrogenase (IMPDH)"/>
    <property type="match status" value="1"/>
</dbReference>
<gene>
    <name evidence="6" type="ORF">GCM10022261_05740</name>
</gene>
<comment type="caution">
    <text evidence="6">The sequence shown here is derived from an EMBL/GenBank/DDBJ whole genome shotgun (WGS) entry which is preliminary data.</text>
</comment>
<proteinExistence type="inferred from homology"/>
<comment type="similarity">
    <text evidence="1">Belongs to the nitronate monooxygenase family. NMO class I subfamily.</text>
</comment>
<name>A0ABP8EGL3_9MICO</name>
<protein>
    <submittedName>
        <fullName evidence="6">Nitronate monooxygenase</fullName>
    </submittedName>
</protein>
<dbReference type="CDD" id="cd04730">
    <property type="entry name" value="NPD_like"/>
    <property type="match status" value="1"/>
</dbReference>
<dbReference type="InterPro" id="IPR013785">
    <property type="entry name" value="Aldolase_TIM"/>
</dbReference>
<dbReference type="Gene3D" id="3.20.20.70">
    <property type="entry name" value="Aldolase class I"/>
    <property type="match status" value="1"/>
</dbReference>
<evidence type="ECO:0000313" key="7">
    <source>
        <dbReference type="Proteomes" id="UP001501586"/>
    </source>
</evidence>
<accession>A0ABP8EGL3</accession>
<evidence type="ECO:0000313" key="6">
    <source>
        <dbReference type="EMBL" id="GAA4283043.1"/>
    </source>
</evidence>
<dbReference type="Pfam" id="PF03060">
    <property type="entry name" value="NMO"/>
    <property type="match status" value="1"/>
</dbReference>
<evidence type="ECO:0000256" key="4">
    <source>
        <dbReference type="ARBA" id="ARBA00023002"/>
    </source>
</evidence>
<organism evidence="6 7">
    <name type="scientific">Brevibacterium daeguense</name>
    <dbReference type="NCBI Taxonomy" id="909936"/>
    <lineage>
        <taxon>Bacteria</taxon>
        <taxon>Bacillati</taxon>
        <taxon>Actinomycetota</taxon>
        <taxon>Actinomycetes</taxon>
        <taxon>Micrococcales</taxon>
        <taxon>Brevibacteriaceae</taxon>
        <taxon>Brevibacterium</taxon>
    </lineage>
</organism>
<keyword evidence="4" id="KW-0560">Oxidoreductase</keyword>